<dbReference type="CDD" id="cd20736">
    <property type="entry name" value="PoNe_Nuclease"/>
    <property type="match status" value="1"/>
</dbReference>
<accession>A0A4R3MUL6</accession>
<comment type="caution">
    <text evidence="3">The sequence shown here is derived from an EMBL/GenBank/DDBJ whole genome shotgun (WGS) entry which is preliminary data.</text>
</comment>
<dbReference type="Gene3D" id="3.40.1350.10">
    <property type="match status" value="1"/>
</dbReference>
<dbReference type="EMBL" id="SMAL01000001">
    <property type="protein sequence ID" value="TCT16986.1"/>
    <property type="molecule type" value="Genomic_DNA"/>
</dbReference>
<keyword evidence="3" id="KW-0255">Endonuclease</keyword>
<keyword evidence="3" id="KW-0540">Nuclease</keyword>
<dbReference type="RefSeq" id="WP_132249506.1">
    <property type="nucleotide sequence ID" value="NZ_SMAL01000001.1"/>
</dbReference>
<dbReference type="Proteomes" id="UP000294902">
    <property type="component" value="Unassembled WGS sequence"/>
</dbReference>
<proteinExistence type="inferred from homology"/>
<dbReference type="InterPro" id="IPR011335">
    <property type="entry name" value="Restrct_endonuc-II-like"/>
</dbReference>
<dbReference type="GO" id="GO:0004519">
    <property type="term" value="F:endonuclease activity"/>
    <property type="evidence" value="ECO:0007669"/>
    <property type="project" value="UniProtKB-KW"/>
</dbReference>
<evidence type="ECO:0000256" key="1">
    <source>
        <dbReference type="ARBA" id="ARBA00006738"/>
    </source>
</evidence>
<dbReference type="PANTHER" id="PTHR34039">
    <property type="entry name" value="UPF0102 PROTEIN YRAN"/>
    <property type="match status" value="1"/>
</dbReference>
<dbReference type="Pfam" id="PF02021">
    <property type="entry name" value="UPF0102"/>
    <property type="match status" value="1"/>
</dbReference>
<gene>
    <name evidence="3" type="ORF">EDC18_101282</name>
</gene>
<evidence type="ECO:0000313" key="3">
    <source>
        <dbReference type="EMBL" id="TCT16986.1"/>
    </source>
</evidence>
<comment type="similarity">
    <text evidence="1 2">Belongs to the UPF0102 family.</text>
</comment>
<evidence type="ECO:0000313" key="4">
    <source>
        <dbReference type="Proteomes" id="UP000294902"/>
    </source>
</evidence>
<dbReference type="NCBIfam" id="NF009150">
    <property type="entry name" value="PRK12497.1-3"/>
    <property type="match status" value="1"/>
</dbReference>
<evidence type="ECO:0000256" key="2">
    <source>
        <dbReference type="HAMAP-Rule" id="MF_00048"/>
    </source>
</evidence>
<keyword evidence="3" id="KW-0378">Hydrolase</keyword>
<dbReference type="InterPro" id="IPR011856">
    <property type="entry name" value="tRNA_endonuc-like_dom_sf"/>
</dbReference>
<sequence length="117" mass="13970">MKNNRKIGKEYEDKARRFLESLNYKILETNFRCKIGEIDIIGQDNDYLVFVEVKYRKNDKKGDPSEAVNYYKQRTINKVANYYLMKKGYGYHTASRFDVVVILDEDIRVIKNAFYSM</sequence>
<dbReference type="NCBIfam" id="TIGR00252">
    <property type="entry name" value="YraN family protein"/>
    <property type="match status" value="1"/>
</dbReference>
<dbReference type="SUPFAM" id="SSF52980">
    <property type="entry name" value="Restriction endonuclease-like"/>
    <property type="match status" value="1"/>
</dbReference>
<keyword evidence="4" id="KW-1185">Reference proteome</keyword>
<dbReference type="OrthoDB" id="9802516at2"/>
<dbReference type="PANTHER" id="PTHR34039:SF1">
    <property type="entry name" value="UPF0102 PROTEIN YRAN"/>
    <property type="match status" value="1"/>
</dbReference>
<name>A0A4R3MUL6_9FIRM</name>
<reference evidence="3 4" key="1">
    <citation type="submission" date="2019-03" db="EMBL/GenBank/DDBJ databases">
        <title>Genomic Encyclopedia of Type Strains, Phase IV (KMG-IV): sequencing the most valuable type-strain genomes for metagenomic binning, comparative biology and taxonomic classification.</title>
        <authorList>
            <person name="Goeker M."/>
        </authorList>
    </citation>
    <scope>NUCLEOTIDE SEQUENCE [LARGE SCALE GENOMIC DNA]</scope>
    <source>
        <strain evidence="3 4">DSM 24629</strain>
    </source>
</reference>
<dbReference type="InterPro" id="IPR003509">
    <property type="entry name" value="UPF0102_YraN-like"/>
</dbReference>
<organism evidence="3 4">
    <name type="scientific">Natranaerovirga pectinivora</name>
    <dbReference type="NCBI Taxonomy" id="682400"/>
    <lineage>
        <taxon>Bacteria</taxon>
        <taxon>Bacillati</taxon>
        <taxon>Bacillota</taxon>
        <taxon>Clostridia</taxon>
        <taxon>Lachnospirales</taxon>
        <taxon>Natranaerovirgaceae</taxon>
        <taxon>Natranaerovirga</taxon>
    </lineage>
</organism>
<dbReference type="HAMAP" id="MF_00048">
    <property type="entry name" value="UPF0102"/>
    <property type="match status" value="1"/>
</dbReference>
<dbReference type="GO" id="GO:0003676">
    <property type="term" value="F:nucleic acid binding"/>
    <property type="evidence" value="ECO:0007669"/>
    <property type="project" value="InterPro"/>
</dbReference>
<protein>
    <recommendedName>
        <fullName evidence="2">UPF0102 protein EDC18_101282</fullName>
    </recommendedName>
</protein>
<dbReference type="AlphaFoldDB" id="A0A4R3MUL6"/>